<organism evidence="3 4">
    <name type="scientific">Paenibacillus agri</name>
    <dbReference type="NCBI Taxonomy" id="2744309"/>
    <lineage>
        <taxon>Bacteria</taxon>
        <taxon>Bacillati</taxon>
        <taxon>Bacillota</taxon>
        <taxon>Bacilli</taxon>
        <taxon>Bacillales</taxon>
        <taxon>Paenibacillaceae</taxon>
        <taxon>Paenibacillus</taxon>
    </lineage>
</organism>
<accession>A0A850EJX1</accession>
<feature type="domain" description="Glycosyl hydrolase family 38 C-terminal" evidence="2">
    <location>
        <begin position="556"/>
        <end position="680"/>
    </location>
</feature>
<dbReference type="GO" id="GO:0004559">
    <property type="term" value="F:alpha-mannosidase activity"/>
    <property type="evidence" value="ECO:0007669"/>
    <property type="project" value="InterPro"/>
</dbReference>
<dbReference type="InterPro" id="IPR011330">
    <property type="entry name" value="Glyco_hydro/deAcase_b/a-brl"/>
</dbReference>
<dbReference type="GO" id="GO:0030246">
    <property type="term" value="F:carbohydrate binding"/>
    <property type="evidence" value="ECO:0007669"/>
    <property type="project" value="InterPro"/>
</dbReference>
<dbReference type="CDD" id="cd10791">
    <property type="entry name" value="GH38N_AMII_like_1"/>
    <property type="match status" value="1"/>
</dbReference>
<dbReference type="Proteomes" id="UP000564806">
    <property type="component" value="Unassembled WGS sequence"/>
</dbReference>
<dbReference type="InterPro" id="IPR011682">
    <property type="entry name" value="Glyco_hydro_38_C"/>
</dbReference>
<feature type="domain" description="Glycoside hydrolase family 38 N-terminal" evidence="1">
    <location>
        <begin position="20"/>
        <end position="325"/>
    </location>
</feature>
<dbReference type="InterPro" id="IPR027291">
    <property type="entry name" value="Glyco_hydro_38_N_sf"/>
</dbReference>
<evidence type="ECO:0000259" key="2">
    <source>
        <dbReference type="Pfam" id="PF07748"/>
    </source>
</evidence>
<dbReference type="InterPro" id="IPR000602">
    <property type="entry name" value="Glyco_hydro_38_N"/>
</dbReference>
<dbReference type="AlphaFoldDB" id="A0A850EJX1"/>
<dbReference type="Pfam" id="PF01074">
    <property type="entry name" value="Glyco_hydro_38N"/>
    <property type="match status" value="1"/>
</dbReference>
<evidence type="ECO:0000313" key="4">
    <source>
        <dbReference type="Proteomes" id="UP000564806"/>
    </source>
</evidence>
<sequence length="836" mass="94916">MNLQQQLEQSSIPLTARKWTIYAIHHSHTDLGYTERQEKIEQYHVDFIRQALRIVQDAHSGANPDWQGFRWTCETFWAVEQFLQQASAAEQRDFAEAVLRGDIELSGTYLNMTELPDYGLLSKIHSKAQAYARSIGHQVDSAMTADINGYSWGYADSLLQNGIRHLFSCIHTHHGMYPLGRKQLPFWWESPSGERLLVWNGEHYMFGNELGLCPGALGKYMIRDEFNHKLVEPGEIHDQIANIRIHRYLTQLEVEQYPYPFVPVMLSGLPTDNGAPNSAIIEWIGQWNRQHGEQISIEMVSLSQFFERLKQEGLDELPVHAGDWPDWWTDGVSSTPMHTQIYRDAQRTLRKVEKLDPQRNHVSDQELESVEQALVLYAEHTWGYHSSIYEPWHKNVQMLEVRKQAHAAEASRLAYRALDAVLLAENGATLYPGRPYRFRVTNTSELEITELVQLRLEGWEPDELRSGVEVIREDTGEVLPMQSSQPQIIITELTLKGLQTCMLTLRPLPQKSASTGITVSNTKLVGSDRVYDMVDIYPLMPAGATASSITLSQHGLESPFLSLKWSEAGGITSWYDKEAGKELLRPDAQYGAFTPVYEVTVPAAESEASEVWGIRSRMGRNRKGLGVQRSIGRLASVKELDNGPLYATLELRYQLQGISYFSLFLKVYAKTSRVDISVHFHKDSVWNPENVYLALPFTAGDSEQETLYADKPGGVVRPWRDQIPGSCLDYSAVQAGIAWQDEERSLMLATPDTPLIQLGSLDYGTRQVHTQQQPDTSPETYAWLMTNYWETNFKATLGGFYEFQYYVAIGDKMPPASIASSLQGLIEPFVVTRSRD</sequence>
<evidence type="ECO:0000259" key="1">
    <source>
        <dbReference type="Pfam" id="PF01074"/>
    </source>
</evidence>
<dbReference type="Gene3D" id="3.20.110.10">
    <property type="entry name" value="Glycoside hydrolase 38, N terminal domain"/>
    <property type="match status" value="1"/>
</dbReference>
<proteinExistence type="predicted"/>
<gene>
    <name evidence="3" type="ORF">HPT30_07085</name>
</gene>
<protein>
    <submittedName>
        <fullName evidence="3">Glycoside hydrolase</fullName>
    </submittedName>
</protein>
<dbReference type="RefSeq" id="WP_175370721.1">
    <property type="nucleotide sequence ID" value="NZ_JABWCS010000197.1"/>
</dbReference>
<dbReference type="EMBL" id="JABWCS010000197">
    <property type="protein sequence ID" value="NUU60110.1"/>
    <property type="molecule type" value="Genomic_DNA"/>
</dbReference>
<dbReference type="GO" id="GO:0006013">
    <property type="term" value="P:mannose metabolic process"/>
    <property type="evidence" value="ECO:0007669"/>
    <property type="project" value="InterPro"/>
</dbReference>
<keyword evidence="4" id="KW-1185">Reference proteome</keyword>
<name>A0A850EJX1_9BACL</name>
<comment type="caution">
    <text evidence="3">The sequence shown here is derived from an EMBL/GenBank/DDBJ whole genome shotgun (WGS) entry which is preliminary data.</text>
</comment>
<dbReference type="SUPFAM" id="SSF88713">
    <property type="entry name" value="Glycoside hydrolase/deacetylase"/>
    <property type="match status" value="1"/>
</dbReference>
<keyword evidence="3" id="KW-0378">Hydrolase</keyword>
<evidence type="ECO:0000313" key="3">
    <source>
        <dbReference type="EMBL" id="NUU60110.1"/>
    </source>
</evidence>
<dbReference type="Pfam" id="PF07748">
    <property type="entry name" value="Glyco_hydro_38C"/>
    <property type="match status" value="1"/>
</dbReference>
<dbReference type="InterPro" id="IPR011013">
    <property type="entry name" value="Gal_mutarotase_sf_dom"/>
</dbReference>
<reference evidence="3" key="1">
    <citation type="submission" date="2020-06" db="EMBL/GenBank/DDBJ databases">
        <title>Paenibacillus sp. nov., isolated from soil.</title>
        <authorList>
            <person name="Seo Y.L."/>
        </authorList>
    </citation>
    <scope>NUCLEOTIDE SEQUENCE [LARGE SCALE GENOMIC DNA]</scope>
    <source>
        <strain evidence="3">JW14</strain>
    </source>
</reference>
<dbReference type="SUPFAM" id="SSF74650">
    <property type="entry name" value="Galactose mutarotase-like"/>
    <property type="match status" value="1"/>
</dbReference>